<evidence type="ECO:0000259" key="2">
    <source>
        <dbReference type="Pfam" id="PF07724"/>
    </source>
</evidence>
<evidence type="ECO:0000256" key="1">
    <source>
        <dbReference type="ARBA" id="ARBA00004474"/>
    </source>
</evidence>
<dbReference type="SUPFAM" id="SSF52540">
    <property type="entry name" value="P-loop containing nucleoside triphosphate hydrolases"/>
    <property type="match status" value="1"/>
</dbReference>
<dbReference type="Proteomes" id="UP000249390">
    <property type="component" value="Unassembled WGS sequence"/>
</dbReference>
<dbReference type="Pfam" id="PF07724">
    <property type="entry name" value="AAA_2"/>
    <property type="match status" value="1"/>
</dbReference>
<name>A0A328DSX7_9ASTE</name>
<dbReference type="GO" id="GO:0016887">
    <property type="term" value="F:ATP hydrolysis activity"/>
    <property type="evidence" value="ECO:0007669"/>
    <property type="project" value="InterPro"/>
</dbReference>
<reference evidence="3 4" key="1">
    <citation type="submission" date="2018-06" db="EMBL/GenBank/DDBJ databases">
        <title>The Genome of Cuscuta australis (Dodder) Provides Insight into the Evolution of Plant Parasitism.</title>
        <authorList>
            <person name="Liu H."/>
        </authorList>
    </citation>
    <scope>NUCLEOTIDE SEQUENCE [LARGE SCALE GENOMIC DNA]</scope>
    <source>
        <strain evidence="4">cv. Yunnan</strain>
        <tissue evidence="3">Vines</tissue>
    </source>
</reference>
<dbReference type="GO" id="GO:0009536">
    <property type="term" value="C:plastid"/>
    <property type="evidence" value="ECO:0007669"/>
    <property type="project" value="UniProtKB-SubCell"/>
</dbReference>
<dbReference type="InterPro" id="IPR003959">
    <property type="entry name" value="ATPase_AAA_core"/>
</dbReference>
<gene>
    <name evidence="3" type="ORF">DM860_001074</name>
</gene>
<dbReference type="PANTHER" id="PTHR43572:SF13">
    <property type="entry name" value="PROTEIN SUPPRESSOR OF MAX2 1"/>
    <property type="match status" value="1"/>
</dbReference>
<protein>
    <recommendedName>
        <fullName evidence="2">ATPase AAA-type core domain-containing protein</fullName>
    </recommendedName>
</protein>
<proteinExistence type="predicted"/>
<keyword evidence="4" id="KW-1185">Reference proteome</keyword>
<accession>A0A328DSX7</accession>
<evidence type="ECO:0000313" key="3">
    <source>
        <dbReference type="EMBL" id="RAL48754.1"/>
    </source>
</evidence>
<comment type="subcellular location">
    <subcellularLocation>
        <location evidence="1">Plastid</location>
    </subcellularLocation>
</comment>
<organism evidence="3 4">
    <name type="scientific">Cuscuta australis</name>
    <dbReference type="NCBI Taxonomy" id="267555"/>
    <lineage>
        <taxon>Eukaryota</taxon>
        <taxon>Viridiplantae</taxon>
        <taxon>Streptophyta</taxon>
        <taxon>Embryophyta</taxon>
        <taxon>Tracheophyta</taxon>
        <taxon>Spermatophyta</taxon>
        <taxon>Magnoliopsida</taxon>
        <taxon>eudicotyledons</taxon>
        <taxon>Gunneridae</taxon>
        <taxon>Pentapetalae</taxon>
        <taxon>asterids</taxon>
        <taxon>lamiids</taxon>
        <taxon>Solanales</taxon>
        <taxon>Convolvulaceae</taxon>
        <taxon>Cuscuteae</taxon>
        <taxon>Cuscuta</taxon>
        <taxon>Cuscuta subgen. Grammica</taxon>
        <taxon>Cuscuta sect. Cleistogrammica</taxon>
    </lineage>
</organism>
<dbReference type="PANTHER" id="PTHR43572">
    <property type="entry name" value="CHAPERONE PROTEIN CLPD, CHLOROPLASTIC"/>
    <property type="match status" value="1"/>
</dbReference>
<dbReference type="InterPro" id="IPR027417">
    <property type="entry name" value="P-loop_NTPase"/>
</dbReference>
<feature type="domain" description="ATPase AAA-type core" evidence="2">
    <location>
        <begin position="29"/>
        <end position="104"/>
    </location>
</feature>
<comment type="caution">
    <text evidence="3">The sequence shown here is derived from an EMBL/GenBank/DDBJ whole genome shotgun (WGS) entry which is preliminary data.</text>
</comment>
<dbReference type="InterPro" id="IPR051650">
    <property type="entry name" value="SL_signaling_regulator"/>
</dbReference>
<dbReference type="AlphaFoldDB" id="A0A328DSX7"/>
<evidence type="ECO:0000313" key="4">
    <source>
        <dbReference type="Proteomes" id="UP000249390"/>
    </source>
</evidence>
<sequence>MSVLRRVQSFLFPALETDYRDKTAIDRIAEAVRKNLFSVVMLEDVDRANMVVRGNIKRTMERGRLAVSHCRKISLGNIVFILAGNWSSRNPDNLRNENLMDNKKLSSLWSGNWQLMLTVGEKSTKRMFVDEEARQANKTEKSTKFRAHL</sequence>
<dbReference type="GO" id="GO:0005524">
    <property type="term" value="F:ATP binding"/>
    <property type="evidence" value="ECO:0007669"/>
    <property type="project" value="InterPro"/>
</dbReference>
<dbReference type="Gene3D" id="3.40.50.300">
    <property type="entry name" value="P-loop containing nucleotide triphosphate hydrolases"/>
    <property type="match status" value="1"/>
</dbReference>
<dbReference type="EMBL" id="NQVE01000097">
    <property type="protein sequence ID" value="RAL48754.1"/>
    <property type="molecule type" value="Genomic_DNA"/>
</dbReference>